<organism evidence="6 7">
    <name type="scientific">Capsicum baccatum</name>
    <name type="common">Peruvian pepper</name>
    <dbReference type="NCBI Taxonomy" id="33114"/>
    <lineage>
        <taxon>Eukaryota</taxon>
        <taxon>Viridiplantae</taxon>
        <taxon>Streptophyta</taxon>
        <taxon>Embryophyta</taxon>
        <taxon>Tracheophyta</taxon>
        <taxon>Spermatophyta</taxon>
        <taxon>Magnoliopsida</taxon>
        <taxon>eudicotyledons</taxon>
        <taxon>Gunneridae</taxon>
        <taxon>Pentapetalae</taxon>
        <taxon>asterids</taxon>
        <taxon>lamiids</taxon>
        <taxon>Solanales</taxon>
        <taxon>Solanaceae</taxon>
        <taxon>Solanoideae</taxon>
        <taxon>Capsiceae</taxon>
        <taxon>Capsicum</taxon>
    </lineage>
</organism>
<dbReference type="EMBL" id="MLFT02000019">
    <property type="protein sequence ID" value="PHT30709.1"/>
    <property type="molecule type" value="Genomic_DNA"/>
</dbReference>
<keyword evidence="2" id="KW-0645">Protease</keyword>
<dbReference type="PANTHER" id="PTHR31470">
    <property type="entry name" value="CYSTEINE PROTEINASES SUPERFAMILY PROTEIN-RELATED-RELATED"/>
    <property type="match status" value="1"/>
</dbReference>
<name>A0A2G2VCP8_CAPBA</name>
<evidence type="ECO:0000256" key="3">
    <source>
        <dbReference type="ARBA" id="ARBA00022801"/>
    </source>
</evidence>
<dbReference type="Pfam" id="PF02902">
    <property type="entry name" value="Peptidase_C48"/>
    <property type="match status" value="1"/>
</dbReference>
<dbReference type="SUPFAM" id="SSF54001">
    <property type="entry name" value="Cysteine proteinases"/>
    <property type="match status" value="1"/>
</dbReference>
<reference evidence="6 7" key="1">
    <citation type="journal article" date="2017" name="Genome Biol.">
        <title>New reference genome sequences of hot pepper reveal the massive evolution of plant disease-resistance genes by retroduplication.</title>
        <authorList>
            <person name="Kim S."/>
            <person name="Park J."/>
            <person name="Yeom S.I."/>
            <person name="Kim Y.M."/>
            <person name="Seo E."/>
            <person name="Kim K.T."/>
            <person name="Kim M.S."/>
            <person name="Lee J.M."/>
            <person name="Cheong K."/>
            <person name="Shin H.S."/>
            <person name="Kim S.B."/>
            <person name="Han K."/>
            <person name="Lee J."/>
            <person name="Park M."/>
            <person name="Lee H.A."/>
            <person name="Lee H.Y."/>
            <person name="Lee Y."/>
            <person name="Oh S."/>
            <person name="Lee J.H."/>
            <person name="Choi E."/>
            <person name="Choi E."/>
            <person name="Lee S.E."/>
            <person name="Jeon J."/>
            <person name="Kim H."/>
            <person name="Choi G."/>
            <person name="Song H."/>
            <person name="Lee J."/>
            <person name="Lee S.C."/>
            <person name="Kwon J.K."/>
            <person name="Lee H.Y."/>
            <person name="Koo N."/>
            <person name="Hong Y."/>
            <person name="Kim R.W."/>
            <person name="Kang W.H."/>
            <person name="Huh J.H."/>
            <person name="Kang B.C."/>
            <person name="Yang T.J."/>
            <person name="Lee Y.H."/>
            <person name="Bennetzen J.L."/>
            <person name="Choi D."/>
        </authorList>
    </citation>
    <scope>NUCLEOTIDE SEQUENCE [LARGE SCALE GENOMIC DNA]</scope>
    <source>
        <strain evidence="7">cv. PBC81</strain>
    </source>
</reference>
<evidence type="ECO:0000259" key="5">
    <source>
        <dbReference type="Pfam" id="PF02902"/>
    </source>
</evidence>
<feature type="domain" description="Ubiquitin-like protease family profile" evidence="5">
    <location>
        <begin position="126"/>
        <end position="178"/>
    </location>
</feature>
<proteinExistence type="inferred from homology"/>
<evidence type="ECO:0000256" key="1">
    <source>
        <dbReference type="ARBA" id="ARBA00005234"/>
    </source>
</evidence>
<dbReference type="AlphaFoldDB" id="A0A2G2VCP8"/>
<feature type="region of interest" description="Disordered" evidence="4">
    <location>
        <begin position="33"/>
        <end position="57"/>
    </location>
</feature>
<dbReference type="PANTHER" id="PTHR31470:SF46">
    <property type="entry name" value="ULP1 PROTEASE FAMILY, C-TERMINAL CATALYTIC DOMAIN CONTAINING PROTEIN"/>
    <property type="match status" value="1"/>
</dbReference>
<evidence type="ECO:0000313" key="7">
    <source>
        <dbReference type="Proteomes" id="UP000224567"/>
    </source>
</evidence>
<dbReference type="OrthoDB" id="1680482at2759"/>
<protein>
    <recommendedName>
        <fullName evidence="5">Ubiquitin-like protease family profile domain-containing protein</fullName>
    </recommendedName>
</protein>
<dbReference type="GO" id="GO:0006508">
    <property type="term" value="P:proteolysis"/>
    <property type="evidence" value="ECO:0007669"/>
    <property type="project" value="UniProtKB-KW"/>
</dbReference>
<dbReference type="Proteomes" id="UP000224567">
    <property type="component" value="Unassembled WGS sequence"/>
</dbReference>
<dbReference type="Gene3D" id="3.40.395.10">
    <property type="entry name" value="Adenoviral Proteinase, Chain A"/>
    <property type="match status" value="1"/>
</dbReference>
<evidence type="ECO:0000256" key="4">
    <source>
        <dbReference type="SAM" id="MobiDB-lite"/>
    </source>
</evidence>
<keyword evidence="7" id="KW-1185">Reference proteome</keyword>
<sequence>MSPKRKEIKSNLSKGKSAVARLHPPLYKLSLQALSQSGAEDNEHGEEKSFKRDDLNTNRPSAEELVKTLSIDRYPMRMQYDSATDLTSDLVVKNCQEQPEVSRNEECLIDIIKDFSILDGLPWDLVEEVYILINYSDEFHWALAIVILKERRIQVHDSISRRRHSRQLSKIQKLAKTLPTYLDMSGFLDQKVRTDWSTIEAYRDKMANPFNVQYVEGITK</sequence>
<dbReference type="InterPro" id="IPR038765">
    <property type="entry name" value="Papain-like_cys_pep_sf"/>
</dbReference>
<reference evidence="7" key="2">
    <citation type="journal article" date="2017" name="J. Anim. Genet.">
        <title>Multiple reference genome sequences of hot pepper reveal the massive evolution of plant disease resistance genes by retroduplication.</title>
        <authorList>
            <person name="Kim S."/>
            <person name="Park J."/>
            <person name="Yeom S.-I."/>
            <person name="Kim Y.-M."/>
            <person name="Seo E."/>
            <person name="Kim K.-T."/>
            <person name="Kim M.-S."/>
            <person name="Lee J.M."/>
            <person name="Cheong K."/>
            <person name="Shin H.-S."/>
            <person name="Kim S.-B."/>
            <person name="Han K."/>
            <person name="Lee J."/>
            <person name="Park M."/>
            <person name="Lee H.-A."/>
            <person name="Lee H.-Y."/>
            <person name="Lee Y."/>
            <person name="Oh S."/>
            <person name="Lee J.H."/>
            <person name="Choi E."/>
            <person name="Choi E."/>
            <person name="Lee S.E."/>
            <person name="Jeon J."/>
            <person name="Kim H."/>
            <person name="Choi G."/>
            <person name="Song H."/>
            <person name="Lee J."/>
            <person name="Lee S.-C."/>
            <person name="Kwon J.-K."/>
            <person name="Lee H.-Y."/>
            <person name="Koo N."/>
            <person name="Hong Y."/>
            <person name="Kim R.W."/>
            <person name="Kang W.-H."/>
            <person name="Huh J.H."/>
            <person name="Kang B.-C."/>
            <person name="Yang T.-J."/>
            <person name="Lee Y.-H."/>
            <person name="Bennetzen J.L."/>
            <person name="Choi D."/>
        </authorList>
    </citation>
    <scope>NUCLEOTIDE SEQUENCE [LARGE SCALE GENOMIC DNA]</scope>
    <source>
        <strain evidence="7">cv. PBC81</strain>
    </source>
</reference>
<gene>
    <name evidence="6" type="ORF">CQW23_29697</name>
</gene>
<keyword evidence="3" id="KW-0378">Hydrolase</keyword>
<dbReference type="InterPro" id="IPR003653">
    <property type="entry name" value="Peptidase_C48_C"/>
</dbReference>
<comment type="caution">
    <text evidence="6">The sequence shown here is derived from an EMBL/GenBank/DDBJ whole genome shotgun (WGS) entry which is preliminary data.</text>
</comment>
<evidence type="ECO:0000313" key="6">
    <source>
        <dbReference type="EMBL" id="PHT30709.1"/>
    </source>
</evidence>
<accession>A0A2G2VCP8</accession>
<dbReference type="GO" id="GO:0008234">
    <property type="term" value="F:cysteine-type peptidase activity"/>
    <property type="evidence" value="ECO:0007669"/>
    <property type="project" value="InterPro"/>
</dbReference>
<feature type="compositionally biased region" description="Basic and acidic residues" evidence="4">
    <location>
        <begin position="41"/>
        <end position="57"/>
    </location>
</feature>
<comment type="similarity">
    <text evidence="1">Belongs to the peptidase C48 family.</text>
</comment>
<evidence type="ECO:0000256" key="2">
    <source>
        <dbReference type="ARBA" id="ARBA00022670"/>
    </source>
</evidence>